<dbReference type="RefSeq" id="XP_055871643.1">
    <property type="nucleotide sequence ID" value="XM_056015668.1"/>
</dbReference>
<dbReference type="Proteomes" id="UP001165740">
    <property type="component" value="Chromosome 1"/>
</dbReference>
<feature type="chain" id="PRO_5040938704" evidence="1">
    <location>
        <begin position="21"/>
        <end position="226"/>
    </location>
</feature>
<dbReference type="PROSITE" id="PS51257">
    <property type="entry name" value="PROKAR_LIPOPROTEIN"/>
    <property type="match status" value="1"/>
</dbReference>
<sequence>MTRFKLSLLLILTCSCTTFAEKALSENLFTFFSMLNGYYSNKVQLVVDELDAEVEDEHDGINAIWRPVPIAALPDDWTFYVEQSVNGVVNRMHIVVFSEDEYGVIHGQVLNVKQPIDYKPKQYEYADLTNVELESEPSPPECELLFTGLEKNVIVGSYPDCISKNNRKTPAPYSFTVTCHAFTSFVCSPSTFESFARLPYIFYKKRRYELPAQWTEGINFTVPCNF</sequence>
<reference evidence="3" key="1">
    <citation type="submission" date="2025-08" db="UniProtKB">
        <authorList>
            <consortium name="RefSeq"/>
        </authorList>
    </citation>
    <scope>IDENTIFICATION</scope>
</reference>
<dbReference type="InterPro" id="IPR038672">
    <property type="entry name" value="CpcT/CpeT_sf"/>
</dbReference>
<evidence type="ECO:0000313" key="3">
    <source>
        <dbReference type="RefSeq" id="XP_055871643.1"/>
    </source>
</evidence>
<evidence type="ECO:0000313" key="2">
    <source>
        <dbReference type="Proteomes" id="UP001165740"/>
    </source>
</evidence>
<dbReference type="AlphaFoldDB" id="A0A9W2Z9L2"/>
<organism evidence="2 3">
    <name type="scientific">Biomphalaria glabrata</name>
    <name type="common">Bloodfluke planorb</name>
    <name type="synonym">Freshwater snail</name>
    <dbReference type="NCBI Taxonomy" id="6526"/>
    <lineage>
        <taxon>Eukaryota</taxon>
        <taxon>Metazoa</taxon>
        <taxon>Spiralia</taxon>
        <taxon>Lophotrochozoa</taxon>
        <taxon>Mollusca</taxon>
        <taxon>Gastropoda</taxon>
        <taxon>Heterobranchia</taxon>
        <taxon>Euthyneura</taxon>
        <taxon>Panpulmonata</taxon>
        <taxon>Hygrophila</taxon>
        <taxon>Lymnaeoidea</taxon>
        <taxon>Planorbidae</taxon>
        <taxon>Biomphalaria</taxon>
    </lineage>
</organism>
<gene>
    <name evidence="3" type="primary">LOC106068682</name>
</gene>
<name>A0A9W2Z9L2_BIOGL</name>
<protein>
    <submittedName>
        <fullName evidence="3">Uncharacterized protein LOC106068682</fullName>
    </submittedName>
</protein>
<dbReference type="GeneID" id="106068682"/>
<proteinExistence type="predicted"/>
<feature type="signal peptide" evidence="1">
    <location>
        <begin position="1"/>
        <end position="20"/>
    </location>
</feature>
<accession>A0A9W2Z9L2</accession>
<keyword evidence="1" id="KW-0732">Signal</keyword>
<evidence type="ECO:0000256" key="1">
    <source>
        <dbReference type="SAM" id="SignalP"/>
    </source>
</evidence>
<keyword evidence="2" id="KW-1185">Reference proteome</keyword>
<dbReference type="Gene3D" id="2.40.128.590">
    <property type="entry name" value="CpcT/CpeT domain"/>
    <property type="match status" value="1"/>
</dbReference>